<dbReference type="InterPro" id="IPR011721">
    <property type="entry name" value="CHP02096"/>
</dbReference>
<evidence type="ECO:0000313" key="3">
    <source>
        <dbReference type="Proteomes" id="UP000730739"/>
    </source>
</evidence>
<proteinExistence type="predicted"/>
<dbReference type="NCBIfam" id="TIGR02096">
    <property type="entry name" value="ketosteroid isomerase-related protein"/>
    <property type="match status" value="1"/>
</dbReference>
<feature type="domain" description="SnoaL-like" evidence="1">
    <location>
        <begin position="9"/>
        <end position="118"/>
    </location>
</feature>
<organism evidence="2 3">
    <name type="scientific">Sinorhizobium kostiense</name>
    <dbReference type="NCBI Taxonomy" id="76747"/>
    <lineage>
        <taxon>Bacteria</taxon>
        <taxon>Pseudomonadati</taxon>
        <taxon>Pseudomonadota</taxon>
        <taxon>Alphaproteobacteria</taxon>
        <taxon>Hyphomicrobiales</taxon>
        <taxon>Rhizobiaceae</taxon>
        <taxon>Sinorhizobium/Ensifer group</taxon>
        <taxon>Sinorhizobium</taxon>
    </lineage>
</organism>
<evidence type="ECO:0000259" key="1">
    <source>
        <dbReference type="Pfam" id="PF12680"/>
    </source>
</evidence>
<dbReference type="SUPFAM" id="SSF54427">
    <property type="entry name" value="NTF2-like"/>
    <property type="match status" value="1"/>
</dbReference>
<dbReference type="RefSeq" id="WP_209602567.1">
    <property type="nucleotide sequence ID" value="NZ_JAGILA010000004.1"/>
</dbReference>
<dbReference type="InterPro" id="IPR032710">
    <property type="entry name" value="NTF2-like_dom_sf"/>
</dbReference>
<dbReference type="Pfam" id="PF12680">
    <property type="entry name" value="SnoaL_2"/>
    <property type="match status" value="1"/>
</dbReference>
<dbReference type="EMBL" id="JAGILA010000004">
    <property type="protein sequence ID" value="MBP2236780.1"/>
    <property type="molecule type" value="Genomic_DNA"/>
</dbReference>
<name>A0ABS4R1L2_9HYPH</name>
<sequence length="135" mass="15222">MTDAQTIASRFIEAVNARDFEMLARLVDEDVAFDSLTGQRTVGVEPLRAWIMSYLRHFDETFSDVVLMHDGFGQHVAADTTVHGTYRETMAGFPEASGQIYSIPSVFVFEIEDGAITRLSHYRNIRLFERELAAG</sequence>
<keyword evidence="3" id="KW-1185">Reference proteome</keyword>
<evidence type="ECO:0000313" key="2">
    <source>
        <dbReference type="EMBL" id="MBP2236780.1"/>
    </source>
</evidence>
<dbReference type="Proteomes" id="UP000730739">
    <property type="component" value="Unassembled WGS sequence"/>
</dbReference>
<gene>
    <name evidence="2" type="ORF">J2Z31_003294</name>
</gene>
<protein>
    <submittedName>
        <fullName evidence="2">Steroid delta-isomerase-like uncharacterized protein</fullName>
    </submittedName>
</protein>
<dbReference type="InterPro" id="IPR037401">
    <property type="entry name" value="SnoaL-like"/>
</dbReference>
<dbReference type="Gene3D" id="3.10.450.50">
    <property type="match status" value="1"/>
</dbReference>
<comment type="caution">
    <text evidence="2">The sequence shown here is derived from an EMBL/GenBank/DDBJ whole genome shotgun (WGS) entry which is preliminary data.</text>
</comment>
<reference evidence="2 3" key="1">
    <citation type="submission" date="2021-03" db="EMBL/GenBank/DDBJ databases">
        <title>Genomic Encyclopedia of Type Strains, Phase IV (KMG-IV): sequencing the most valuable type-strain genomes for metagenomic binning, comparative biology and taxonomic classification.</title>
        <authorList>
            <person name="Goeker M."/>
        </authorList>
    </citation>
    <scope>NUCLEOTIDE SEQUENCE [LARGE SCALE GENOMIC DNA]</scope>
    <source>
        <strain evidence="2 3">DSM 13372</strain>
    </source>
</reference>
<accession>A0ABS4R1L2</accession>